<dbReference type="OrthoDB" id="9813719at2"/>
<dbReference type="PIRSF" id="PIRSF038925">
    <property type="entry name" value="AMP-prot_trans"/>
    <property type="match status" value="1"/>
</dbReference>
<dbReference type="InterPro" id="IPR026287">
    <property type="entry name" value="SoFic-like"/>
</dbReference>
<gene>
    <name evidence="5" type="ORF">DB31_3542</name>
</gene>
<dbReference type="InterPro" id="IPR025758">
    <property type="entry name" value="Fic/DOC_N"/>
</dbReference>
<evidence type="ECO:0000256" key="3">
    <source>
        <dbReference type="PIRSR" id="PIRSR640198-2"/>
    </source>
</evidence>
<reference evidence="5 6" key="1">
    <citation type="submission" date="2014-04" db="EMBL/GenBank/DDBJ databases">
        <title>Genome assembly of Hyalangium minutum DSM 14724.</title>
        <authorList>
            <person name="Sharma G."/>
            <person name="Subramanian S."/>
        </authorList>
    </citation>
    <scope>NUCLEOTIDE SEQUENCE [LARGE SCALE GENOMIC DNA]</scope>
    <source>
        <strain evidence="5 6">DSM 14724</strain>
    </source>
</reference>
<feature type="binding site" evidence="1">
    <location>
        <begin position="215"/>
        <end position="221"/>
    </location>
    <ligand>
        <name>ATP</name>
        <dbReference type="ChEBI" id="CHEBI:30616"/>
    </ligand>
</feature>
<organism evidence="5 6">
    <name type="scientific">Hyalangium minutum</name>
    <dbReference type="NCBI Taxonomy" id="394096"/>
    <lineage>
        <taxon>Bacteria</taxon>
        <taxon>Pseudomonadati</taxon>
        <taxon>Myxococcota</taxon>
        <taxon>Myxococcia</taxon>
        <taxon>Myxococcales</taxon>
        <taxon>Cystobacterineae</taxon>
        <taxon>Archangiaceae</taxon>
        <taxon>Hyalangium</taxon>
    </lineage>
</organism>
<comment type="caution">
    <text evidence="5">The sequence shown here is derived from an EMBL/GenBank/DDBJ whole genome shotgun (WGS) entry which is preliminary data.</text>
</comment>
<feature type="binding site" evidence="1">
    <location>
        <position position="76"/>
    </location>
    <ligand>
        <name>ATP</name>
        <dbReference type="ChEBI" id="CHEBI:30616"/>
    </ligand>
</feature>
<evidence type="ECO:0000256" key="1">
    <source>
        <dbReference type="PIRSR" id="PIRSR038925-1"/>
    </source>
</evidence>
<evidence type="ECO:0000313" key="6">
    <source>
        <dbReference type="Proteomes" id="UP000028725"/>
    </source>
</evidence>
<accession>A0A085WUP9</accession>
<dbReference type="AlphaFoldDB" id="A0A085WUP9"/>
<protein>
    <recommendedName>
        <fullName evidence="4">Fido domain-containing protein</fullName>
    </recommendedName>
</protein>
<dbReference type="Gene3D" id="1.10.3290.10">
    <property type="entry name" value="Fido-like domain"/>
    <property type="match status" value="1"/>
</dbReference>
<evidence type="ECO:0000259" key="4">
    <source>
        <dbReference type="PROSITE" id="PS51459"/>
    </source>
</evidence>
<dbReference type="PANTHER" id="PTHR13504">
    <property type="entry name" value="FIDO DOMAIN-CONTAINING PROTEIN DDB_G0283145"/>
    <property type="match status" value="1"/>
</dbReference>
<feature type="domain" description="Fido" evidence="4">
    <location>
        <begin position="123"/>
        <end position="274"/>
    </location>
</feature>
<dbReference type="STRING" id="394096.DB31_3542"/>
<dbReference type="PROSITE" id="PS51459">
    <property type="entry name" value="FIDO"/>
    <property type="match status" value="1"/>
</dbReference>
<dbReference type="PANTHER" id="PTHR13504:SF38">
    <property type="entry name" value="FIDO DOMAIN-CONTAINING PROTEIN"/>
    <property type="match status" value="1"/>
</dbReference>
<feature type="binding site" evidence="3">
    <location>
        <begin position="252"/>
        <end position="253"/>
    </location>
    <ligand>
        <name>ATP</name>
        <dbReference type="ChEBI" id="CHEBI:30616"/>
    </ligand>
</feature>
<proteinExistence type="predicted"/>
<sequence>MRAGQYVQQLHGYRAFIPAALPPTSPVRMEGELTALMSEADRALGRLDGVASILPNPDLFVAMYVRHEAVLSSQIEGTQSTLEDVLQYEIDAKGPRIAKDAGEVVNYVAAMNHGLERLKTLPLSLRLLREIHGRLMEGVRGSERSPGEFRTSQNWIGPQGCNLQTATFVPPPPHEMKEALGNLEKFLHDSRGLPPLVQCGLAHAQFETIHPFLDGNGRVGRLLITLLLCEQRILARPLLYLSVYLKAHRAEYYDRLTAVRTAGDWEGWLRFFLKGVAEVSVAATNTARSILHLREDARQKLAANALGIRLLDYLFEKPFMSVRAAEQHLRCSFATAASTIEQLVAAGLLRETTGQKRNRLYRYEPYLALFEQHGMETGAQGTPQVSGSEVGDG</sequence>
<name>A0A085WUP9_9BACT</name>
<feature type="active site" evidence="2">
    <location>
        <position position="210"/>
    </location>
</feature>
<keyword evidence="1" id="KW-0547">Nucleotide-binding</keyword>
<evidence type="ECO:0000313" key="5">
    <source>
        <dbReference type="EMBL" id="KFE71412.1"/>
    </source>
</evidence>
<feature type="binding site" evidence="1">
    <location>
        <position position="210"/>
    </location>
    <ligand>
        <name>ATP</name>
        <dbReference type="ChEBI" id="CHEBI:30616"/>
    </ligand>
</feature>
<dbReference type="EMBL" id="JMCB01000002">
    <property type="protein sequence ID" value="KFE71412.1"/>
    <property type="molecule type" value="Genomic_DNA"/>
</dbReference>
<feature type="binding site" evidence="3">
    <location>
        <begin position="214"/>
        <end position="221"/>
    </location>
    <ligand>
        <name>ATP</name>
        <dbReference type="ChEBI" id="CHEBI:30616"/>
    </ligand>
</feature>
<dbReference type="PATRIC" id="fig|394096.3.peg.1191"/>
<keyword evidence="1" id="KW-0067">ATP-binding</keyword>
<feature type="binding site" evidence="1">
    <location>
        <position position="252"/>
    </location>
    <ligand>
        <name>ATP</name>
        <dbReference type="ChEBI" id="CHEBI:30616"/>
    </ligand>
</feature>
<dbReference type="InterPro" id="IPR040198">
    <property type="entry name" value="Fido_containing"/>
</dbReference>
<dbReference type="InterPro" id="IPR036597">
    <property type="entry name" value="Fido-like_dom_sf"/>
</dbReference>
<evidence type="ECO:0000256" key="2">
    <source>
        <dbReference type="PIRSR" id="PIRSR640198-1"/>
    </source>
</evidence>
<dbReference type="Proteomes" id="UP000028725">
    <property type="component" value="Unassembled WGS sequence"/>
</dbReference>
<keyword evidence="6" id="KW-1185">Reference proteome</keyword>
<dbReference type="Pfam" id="PF02661">
    <property type="entry name" value="Fic"/>
    <property type="match status" value="1"/>
</dbReference>
<dbReference type="Pfam" id="PF13784">
    <property type="entry name" value="Fic_N"/>
    <property type="match status" value="1"/>
</dbReference>
<dbReference type="InterPro" id="IPR003812">
    <property type="entry name" value="Fido"/>
</dbReference>
<dbReference type="GO" id="GO:0005524">
    <property type="term" value="F:ATP binding"/>
    <property type="evidence" value="ECO:0007669"/>
    <property type="project" value="UniProtKB-KW"/>
</dbReference>
<dbReference type="SUPFAM" id="SSF140931">
    <property type="entry name" value="Fic-like"/>
    <property type="match status" value="1"/>
</dbReference>